<evidence type="ECO:0000256" key="1">
    <source>
        <dbReference type="ARBA" id="ARBA00010641"/>
    </source>
</evidence>
<accession>A0A414UQL9</accession>
<feature type="domain" description="RNA polymerase sigma-70 region 2" evidence="5">
    <location>
        <begin position="11"/>
        <end position="77"/>
    </location>
</feature>
<dbReference type="Pfam" id="PF08281">
    <property type="entry name" value="Sigma70_r4_2"/>
    <property type="match status" value="1"/>
</dbReference>
<dbReference type="SUPFAM" id="SSF88659">
    <property type="entry name" value="Sigma3 and sigma4 domains of RNA polymerase sigma factors"/>
    <property type="match status" value="1"/>
</dbReference>
<dbReference type="InterPro" id="IPR039425">
    <property type="entry name" value="RNA_pol_sigma-70-like"/>
</dbReference>
<dbReference type="PANTHER" id="PTHR43133">
    <property type="entry name" value="RNA POLYMERASE ECF-TYPE SIGMA FACTO"/>
    <property type="match status" value="1"/>
</dbReference>
<dbReference type="InterPro" id="IPR007627">
    <property type="entry name" value="RNA_pol_sigma70_r2"/>
</dbReference>
<dbReference type="GO" id="GO:0006352">
    <property type="term" value="P:DNA-templated transcription initiation"/>
    <property type="evidence" value="ECO:0007669"/>
    <property type="project" value="InterPro"/>
</dbReference>
<dbReference type="NCBIfam" id="TIGR02937">
    <property type="entry name" value="sigma70-ECF"/>
    <property type="match status" value="1"/>
</dbReference>
<evidence type="ECO:0000313" key="7">
    <source>
        <dbReference type="EMBL" id="RHG77965.1"/>
    </source>
</evidence>
<protein>
    <submittedName>
        <fullName evidence="7">RNA polymerase sigma factor</fullName>
    </submittedName>
</protein>
<evidence type="ECO:0000259" key="5">
    <source>
        <dbReference type="Pfam" id="PF04542"/>
    </source>
</evidence>
<feature type="domain" description="RNA polymerase sigma factor 70 region 4 type 2" evidence="6">
    <location>
        <begin position="112"/>
        <end position="161"/>
    </location>
</feature>
<proteinExistence type="inferred from homology"/>
<dbReference type="InterPro" id="IPR036388">
    <property type="entry name" value="WH-like_DNA-bd_sf"/>
</dbReference>
<keyword evidence="4" id="KW-0804">Transcription</keyword>
<reference evidence="7 8" key="1">
    <citation type="submission" date="2018-08" db="EMBL/GenBank/DDBJ databases">
        <title>A genome reference for cultivated species of the human gut microbiota.</title>
        <authorList>
            <person name="Zou Y."/>
            <person name="Xue W."/>
            <person name="Luo G."/>
        </authorList>
    </citation>
    <scope>NUCLEOTIDE SEQUENCE [LARGE SCALE GENOMIC DNA]</scope>
    <source>
        <strain evidence="7 8">AM21-18</strain>
    </source>
</reference>
<sequence length="174" mass="20746">MKAWELEKCIDEFGTEIYRFCMKLCMDKENAEDLYQQTFLKALESDMELDWEQNPKALFFSFAYNLWKSEQRKNARRSTLVPCANFDEANENELRSEENIEENIFRQELIVEINKIIENLPEKFRVPLILYYLFEQPIGEIAKEIKKPPGTVKSRLFKGRSLIKKRLEELGYGK</sequence>
<dbReference type="InterPro" id="IPR013249">
    <property type="entry name" value="RNA_pol_sigma70_r4_t2"/>
</dbReference>
<evidence type="ECO:0000313" key="8">
    <source>
        <dbReference type="Proteomes" id="UP000283981"/>
    </source>
</evidence>
<comment type="similarity">
    <text evidence="1">Belongs to the sigma-70 factor family. ECF subfamily.</text>
</comment>
<evidence type="ECO:0000259" key="6">
    <source>
        <dbReference type="Pfam" id="PF08281"/>
    </source>
</evidence>
<dbReference type="GO" id="GO:0003677">
    <property type="term" value="F:DNA binding"/>
    <property type="evidence" value="ECO:0007669"/>
    <property type="project" value="InterPro"/>
</dbReference>
<dbReference type="InterPro" id="IPR014284">
    <property type="entry name" value="RNA_pol_sigma-70_dom"/>
</dbReference>
<dbReference type="GO" id="GO:0016987">
    <property type="term" value="F:sigma factor activity"/>
    <property type="evidence" value="ECO:0007669"/>
    <property type="project" value="UniProtKB-KW"/>
</dbReference>
<keyword evidence="3" id="KW-0731">Sigma factor</keyword>
<dbReference type="Gene3D" id="1.10.10.10">
    <property type="entry name" value="Winged helix-like DNA-binding domain superfamily/Winged helix DNA-binding domain"/>
    <property type="match status" value="1"/>
</dbReference>
<dbReference type="Proteomes" id="UP000283981">
    <property type="component" value="Unassembled WGS sequence"/>
</dbReference>
<dbReference type="Gene3D" id="1.10.1740.10">
    <property type="match status" value="1"/>
</dbReference>
<dbReference type="SUPFAM" id="SSF88946">
    <property type="entry name" value="Sigma2 domain of RNA polymerase sigma factors"/>
    <property type="match status" value="1"/>
</dbReference>
<organism evidence="7 8">
    <name type="scientific">Mediterraneibacter gnavus</name>
    <name type="common">Ruminococcus gnavus</name>
    <dbReference type="NCBI Taxonomy" id="33038"/>
    <lineage>
        <taxon>Bacteria</taxon>
        <taxon>Bacillati</taxon>
        <taxon>Bacillota</taxon>
        <taxon>Clostridia</taxon>
        <taxon>Lachnospirales</taxon>
        <taxon>Lachnospiraceae</taxon>
        <taxon>Mediterraneibacter</taxon>
    </lineage>
</organism>
<dbReference type="InterPro" id="IPR013325">
    <property type="entry name" value="RNA_pol_sigma_r2"/>
</dbReference>
<comment type="caution">
    <text evidence="7">The sequence shown here is derived from an EMBL/GenBank/DDBJ whole genome shotgun (WGS) entry which is preliminary data.</text>
</comment>
<dbReference type="AlphaFoldDB" id="A0A414UQL9"/>
<gene>
    <name evidence="7" type="ORF">DW243_18080</name>
</gene>
<dbReference type="PANTHER" id="PTHR43133:SF60">
    <property type="entry name" value="RNA POLYMERASE SIGMA FACTOR SIGV"/>
    <property type="match status" value="1"/>
</dbReference>
<evidence type="ECO:0000256" key="4">
    <source>
        <dbReference type="ARBA" id="ARBA00023163"/>
    </source>
</evidence>
<dbReference type="RefSeq" id="WP_118208185.1">
    <property type="nucleotide sequence ID" value="NZ_BAABXJ010000001.1"/>
</dbReference>
<dbReference type="InterPro" id="IPR013324">
    <property type="entry name" value="RNA_pol_sigma_r3/r4-like"/>
</dbReference>
<dbReference type="EMBL" id="QRIS01000065">
    <property type="protein sequence ID" value="RHG77965.1"/>
    <property type="molecule type" value="Genomic_DNA"/>
</dbReference>
<evidence type="ECO:0000256" key="2">
    <source>
        <dbReference type="ARBA" id="ARBA00023015"/>
    </source>
</evidence>
<name>A0A414UQL9_MEDGN</name>
<dbReference type="Pfam" id="PF04542">
    <property type="entry name" value="Sigma70_r2"/>
    <property type="match status" value="1"/>
</dbReference>
<evidence type="ECO:0000256" key="3">
    <source>
        <dbReference type="ARBA" id="ARBA00023082"/>
    </source>
</evidence>
<keyword evidence="2" id="KW-0805">Transcription regulation</keyword>